<dbReference type="SUPFAM" id="SSF101936">
    <property type="entry name" value="DNA-binding pseudobarrel domain"/>
    <property type="match status" value="4"/>
</dbReference>
<dbReference type="PANTHER" id="PTHR31920">
    <property type="entry name" value="B3 DOMAIN-CONTAINING"/>
    <property type="match status" value="1"/>
</dbReference>
<feature type="domain" description="TF-B3" evidence="7">
    <location>
        <begin position="24"/>
        <end position="116"/>
    </location>
</feature>
<name>A0AAQ3N5S0_VIGMU</name>
<feature type="region of interest" description="Disordered" evidence="6">
    <location>
        <begin position="466"/>
        <end position="505"/>
    </location>
</feature>
<dbReference type="Proteomes" id="UP001374535">
    <property type="component" value="Chromosome 7"/>
</dbReference>
<keyword evidence="4" id="KW-0804">Transcription</keyword>
<evidence type="ECO:0000256" key="1">
    <source>
        <dbReference type="ARBA" id="ARBA00004123"/>
    </source>
</evidence>
<feature type="domain" description="TF-B3" evidence="7">
    <location>
        <begin position="190"/>
        <end position="289"/>
    </location>
</feature>
<evidence type="ECO:0000256" key="3">
    <source>
        <dbReference type="ARBA" id="ARBA00023125"/>
    </source>
</evidence>
<dbReference type="Gene3D" id="2.40.330.10">
    <property type="entry name" value="DNA-binding pseudobarrel domain"/>
    <property type="match status" value="4"/>
</dbReference>
<comment type="subcellular location">
    <subcellularLocation>
        <location evidence="1">Nucleus</location>
    </subcellularLocation>
</comment>
<accession>A0AAQ3N5S0</accession>
<evidence type="ECO:0000256" key="2">
    <source>
        <dbReference type="ARBA" id="ARBA00023015"/>
    </source>
</evidence>
<evidence type="ECO:0000256" key="4">
    <source>
        <dbReference type="ARBA" id="ARBA00023163"/>
    </source>
</evidence>
<dbReference type="InterPro" id="IPR003340">
    <property type="entry name" value="B3_DNA-bd"/>
</dbReference>
<sequence>MWQMDYYRGNPVFFVIINNSKLQNVVYWFEAYVICHNLQKVPEGFLKHLNEDFQNAVLIGPSGDNWQVTILKKGNNIYMHNGWPQFLTDNSVMLDDFLLFTYHGGNCFHVQIFGKNGLERLCFKQTRQDQVLIPSLVRTKKNTHRRTSSSSFLHQANNKFSFSKLKSSVKIESSEACYLADSFTSRNPHWKHLMTKCNVEDHCTLPIATEFARKHIPETVKQIVLWNTEGKFWEVVVTWFGCQNKRYTRFTTGWGRFVRDNRLMRAFGFSAFPASQLNSATGFTIVLDILMAAVVKKYPGFFTIFLPLQHSHTMHIVIWFQDYRSVFCDNLQKVPKEFLKNLHEDLSSNAVLSSSSSGDKWQVSVLKKGSQVYIQNGWPQFVTDNSIVLHDVLIFTYHGENCFHVQIFDKNGVERLCLKEKTQEQAAIPEKTTNVSKCRKKGLETDMPCGNKGFIFTGCETMQTRQKQTATPSLARTKKNKERQFSPGKSHQEDLSPPKDFPTPQHSVEIESSEALKLAESFTSSKPYWKNLMTKCHVKGRCILPIATKFARRYIPEEVKQMHIGNSEGTLWKVHVSWSRGYAHFGTGWANFVRDNKLMRGDTCIFELEENLHFRVHIFRTRCAPS</sequence>
<dbReference type="PANTHER" id="PTHR31920:SF122">
    <property type="entry name" value="B3 DOMAIN-CONTAINING PROTEIN REM23"/>
    <property type="match status" value="1"/>
</dbReference>
<dbReference type="EMBL" id="CP144694">
    <property type="protein sequence ID" value="WVZ03022.1"/>
    <property type="molecule type" value="Genomic_DNA"/>
</dbReference>
<dbReference type="GO" id="GO:0003677">
    <property type="term" value="F:DNA binding"/>
    <property type="evidence" value="ECO:0007669"/>
    <property type="project" value="UniProtKB-KW"/>
</dbReference>
<feature type="domain" description="TF-B3" evidence="7">
    <location>
        <begin position="317"/>
        <end position="411"/>
    </location>
</feature>
<organism evidence="8 9">
    <name type="scientific">Vigna mungo</name>
    <name type="common">Black gram</name>
    <name type="synonym">Phaseolus mungo</name>
    <dbReference type="NCBI Taxonomy" id="3915"/>
    <lineage>
        <taxon>Eukaryota</taxon>
        <taxon>Viridiplantae</taxon>
        <taxon>Streptophyta</taxon>
        <taxon>Embryophyta</taxon>
        <taxon>Tracheophyta</taxon>
        <taxon>Spermatophyta</taxon>
        <taxon>Magnoliopsida</taxon>
        <taxon>eudicotyledons</taxon>
        <taxon>Gunneridae</taxon>
        <taxon>Pentapetalae</taxon>
        <taxon>rosids</taxon>
        <taxon>fabids</taxon>
        <taxon>Fabales</taxon>
        <taxon>Fabaceae</taxon>
        <taxon>Papilionoideae</taxon>
        <taxon>50 kb inversion clade</taxon>
        <taxon>NPAAA clade</taxon>
        <taxon>indigoferoid/millettioid clade</taxon>
        <taxon>Phaseoleae</taxon>
        <taxon>Vigna</taxon>
    </lineage>
</organism>
<dbReference type="Pfam" id="PF02362">
    <property type="entry name" value="B3"/>
    <property type="match status" value="4"/>
</dbReference>
<evidence type="ECO:0000313" key="9">
    <source>
        <dbReference type="Proteomes" id="UP001374535"/>
    </source>
</evidence>
<dbReference type="InterPro" id="IPR050655">
    <property type="entry name" value="Plant_B3_domain"/>
</dbReference>
<reference evidence="8 9" key="1">
    <citation type="journal article" date="2023" name="Life. Sci Alliance">
        <title>Evolutionary insights into 3D genome organization and epigenetic landscape of Vigna mungo.</title>
        <authorList>
            <person name="Junaid A."/>
            <person name="Singh B."/>
            <person name="Bhatia S."/>
        </authorList>
    </citation>
    <scope>NUCLEOTIDE SEQUENCE [LARGE SCALE GENOMIC DNA]</scope>
    <source>
        <strain evidence="8">Urdbean</strain>
    </source>
</reference>
<gene>
    <name evidence="8" type="ORF">V8G54_023828</name>
</gene>
<dbReference type="CDD" id="cd10017">
    <property type="entry name" value="B3_DNA"/>
    <property type="match status" value="4"/>
</dbReference>
<dbReference type="AlphaFoldDB" id="A0AAQ3N5S0"/>
<dbReference type="GO" id="GO:0005634">
    <property type="term" value="C:nucleus"/>
    <property type="evidence" value="ECO:0007669"/>
    <property type="project" value="UniProtKB-SubCell"/>
</dbReference>
<evidence type="ECO:0000259" key="7">
    <source>
        <dbReference type="PROSITE" id="PS50863"/>
    </source>
</evidence>
<keyword evidence="2" id="KW-0805">Transcription regulation</keyword>
<dbReference type="SMART" id="SM01019">
    <property type="entry name" value="B3"/>
    <property type="match status" value="4"/>
</dbReference>
<evidence type="ECO:0000256" key="5">
    <source>
        <dbReference type="ARBA" id="ARBA00023242"/>
    </source>
</evidence>
<keyword evidence="9" id="KW-1185">Reference proteome</keyword>
<dbReference type="PROSITE" id="PS50863">
    <property type="entry name" value="B3"/>
    <property type="match status" value="4"/>
</dbReference>
<feature type="domain" description="TF-B3" evidence="7">
    <location>
        <begin position="529"/>
        <end position="622"/>
    </location>
</feature>
<proteinExistence type="predicted"/>
<keyword evidence="3" id="KW-0238">DNA-binding</keyword>
<keyword evidence="5" id="KW-0539">Nucleus</keyword>
<dbReference type="InterPro" id="IPR015300">
    <property type="entry name" value="DNA-bd_pseudobarrel_sf"/>
</dbReference>
<protein>
    <recommendedName>
        <fullName evidence="7">TF-B3 domain-containing protein</fullName>
    </recommendedName>
</protein>
<evidence type="ECO:0000256" key="6">
    <source>
        <dbReference type="SAM" id="MobiDB-lite"/>
    </source>
</evidence>
<evidence type="ECO:0000313" key="8">
    <source>
        <dbReference type="EMBL" id="WVZ03022.1"/>
    </source>
</evidence>